<proteinExistence type="predicted"/>
<keyword evidence="1" id="KW-0812">Transmembrane</keyword>
<organism evidence="2">
    <name type="scientific">Actinoallomurus sp. ID145698</name>
    <dbReference type="NCBI Taxonomy" id="1820605"/>
    <lineage>
        <taxon>Bacteria</taxon>
        <taxon>Bacillati</taxon>
        <taxon>Actinomycetota</taxon>
        <taxon>Actinomycetes</taxon>
        <taxon>Streptosporangiales</taxon>
        <taxon>Thermomonosporaceae</taxon>
        <taxon>Actinoallomurus</taxon>
    </lineage>
</organism>
<feature type="transmembrane region" description="Helical" evidence="1">
    <location>
        <begin position="132"/>
        <end position="152"/>
    </location>
</feature>
<dbReference type="Pfam" id="PF08592">
    <property type="entry name" value="Anthrone_oxy"/>
    <property type="match status" value="1"/>
</dbReference>
<dbReference type="EMBL" id="KT996129">
    <property type="protein sequence ID" value="AMX23335.1"/>
    <property type="molecule type" value="Genomic_DNA"/>
</dbReference>
<dbReference type="AlphaFoldDB" id="A0A1W5KQ13"/>
<sequence length="153" mass="16339">MLRAVLIGLFLLGTGALAGVLMAVEMAMVPMLRALRGERWIEVHRLLDPGFDPLMPRVNKVVLALGLVLVAVVPSTPARVSFGLAAAGIVGVALVSELRNVPMNRRIDGWAAAGLPDDWARLRARWARANRLRTLFAAAGFAAAICGATFAWS</sequence>
<name>A0A1W5KQ13_9ACTN</name>
<evidence type="ECO:0000256" key="1">
    <source>
        <dbReference type="SAM" id="Phobius"/>
    </source>
</evidence>
<accession>A0A1W5KQ13</accession>
<feature type="transmembrane region" description="Helical" evidence="1">
    <location>
        <begin position="62"/>
        <end position="95"/>
    </location>
</feature>
<gene>
    <name evidence="2" type="primary">NAI698_09180</name>
</gene>
<evidence type="ECO:0000313" key="2">
    <source>
        <dbReference type="EMBL" id="AMX23335.1"/>
    </source>
</evidence>
<protein>
    <submittedName>
        <fullName evidence="2">Putative hydroxylase</fullName>
    </submittedName>
</protein>
<keyword evidence="1" id="KW-1133">Transmembrane helix</keyword>
<dbReference type="InterPro" id="IPR013901">
    <property type="entry name" value="Anthrone_oxy"/>
</dbReference>
<keyword evidence="1" id="KW-0472">Membrane</keyword>
<reference evidence="2" key="1">
    <citation type="submission" date="2015-11" db="EMBL/GenBank/DDBJ databases">
        <authorList>
            <person name="Zhang Y."/>
            <person name="Guo Z."/>
        </authorList>
    </citation>
    <scope>NUCLEOTIDE SEQUENCE</scope>
    <source>
        <strain evidence="2">ID145698</strain>
    </source>
</reference>